<dbReference type="Gene3D" id="3.40.630.30">
    <property type="match status" value="1"/>
</dbReference>
<dbReference type="PANTHER" id="PTHR43877">
    <property type="entry name" value="AMINOALKYLPHOSPHONATE N-ACETYLTRANSFERASE-RELATED-RELATED"/>
    <property type="match status" value="1"/>
</dbReference>
<dbReference type="CDD" id="cd04301">
    <property type="entry name" value="NAT_SF"/>
    <property type="match status" value="1"/>
</dbReference>
<dbReference type="SUPFAM" id="SSF55729">
    <property type="entry name" value="Acyl-CoA N-acyltransferases (Nat)"/>
    <property type="match status" value="1"/>
</dbReference>
<dbReference type="PROSITE" id="PS51186">
    <property type="entry name" value="GNAT"/>
    <property type="match status" value="1"/>
</dbReference>
<dbReference type="InterPro" id="IPR000182">
    <property type="entry name" value="GNAT_dom"/>
</dbReference>
<organism evidence="4 5">
    <name type="scientific">Halococcoides cellulosivorans</name>
    <dbReference type="NCBI Taxonomy" id="1679096"/>
    <lineage>
        <taxon>Archaea</taxon>
        <taxon>Methanobacteriati</taxon>
        <taxon>Methanobacteriota</taxon>
        <taxon>Stenosarchaea group</taxon>
        <taxon>Halobacteria</taxon>
        <taxon>Halobacteriales</taxon>
        <taxon>Haloarculaceae</taxon>
        <taxon>Halococcoides</taxon>
    </lineage>
</organism>
<evidence type="ECO:0000256" key="1">
    <source>
        <dbReference type="ARBA" id="ARBA00022679"/>
    </source>
</evidence>
<accession>A0A2R4X314</accession>
<dbReference type="RefSeq" id="WP_108383473.1">
    <property type="nucleotide sequence ID" value="NZ_CP028858.1"/>
</dbReference>
<evidence type="ECO:0000313" key="4">
    <source>
        <dbReference type="EMBL" id="AWB28185.1"/>
    </source>
</evidence>
<dbReference type="InterPro" id="IPR050832">
    <property type="entry name" value="Bact_Acetyltransf"/>
</dbReference>
<name>A0A2R4X314_9EURY</name>
<gene>
    <name evidence="4" type="ORF">HARCEL1_10945</name>
</gene>
<keyword evidence="1 4" id="KW-0808">Transferase</keyword>
<dbReference type="Proteomes" id="UP000244727">
    <property type="component" value="Chromosome"/>
</dbReference>
<proteinExistence type="predicted"/>
<keyword evidence="2" id="KW-0012">Acyltransferase</keyword>
<sequence>MPTTRPVRPDELDDLLALYEMLFPEESAARTEAVDDAWDAIQADPNTTVLGTVTDRLVATCQLTIIPAVARGGQPFAVIEYVVTHDEERGEGYGSQCLEHAIDRAADQGCEKVLLQTSREDERVHAFYEQCGFDRDAKTGYVYHLEERTAPIEA</sequence>
<evidence type="ECO:0000259" key="3">
    <source>
        <dbReference type="PROSITE" id="PS51186"/>
    </source>
</evidence>
<protein>
    <submittedName>
        <fullName evidence="4">GNAT family N-acetyltransferase</fullName>
    </submittedName>
</protein>
<evidence type="ECO:0000313" key="5">
    <source>
        <dbReference type="Proteomes" id="UP000244727"/>
    </source>
</evidence>
<dbReference type="EMBL" id="CP028858">
    <property type="protein sequence ID" value="AWB28185.1"/>
    <property type="molecule type" value="Genomic_DNA"/>
</dbReference>
<dbReference type="KEGG" id="harc:HARCEL1_10945"/>
<evidence type="ECO:0000256" key="2">
    <source>
        <dbReference type="ARBA" id="ARBA00023315"/>
    </source>
</evidence>
<dbReference type="GeneID" id="36513030"/>
<feature type="domain" description="N-acetyltransferase" evidence="3">
    <location>
        <begin position="2"/>
        <end position="151"/>
    </location>
</feature>
<dbReference type="InterPro" id="IPR016181">
    <property type="entry name" value="Acyl_CoA_acyltransferase"/>
</dbReference>
<dbReference type="Pfam" id="PF00583">
    <property type="entry name" value="Acetyltransf_1"/>
    <property type="match status" value="1"/>
</dbReference>
<dbReference type="GO" id="GO:0016747">
    <property type="term" value="F:acyltransferase activity, transferring groups other than amino-acyl groups"/>
    <property type="evidence" value="ECO:0007669"/>
    <property type="project" value="InterPro"/>
</dbReference>
<reference evidence="4 5" key="1">
    <citation type="submission" date="2018-04" db="EMBL/GenBank/DDBJ databases">
        <title>Halococcoides cellulosivorans gen. nov., sp. nov., an extremely halophilic cellulose-utilizing haloarchaeon from hypersaline lakes.</title>
        <authorList>
            <person name="Sorokin D.Y."/>
            <person name="Toshchakov S.V."/>
            <person name="Samarov N.I."/>
            <person name="Korzhenkov A."/>
            <person name="Kublanov I.V."/>
        </authorList>
    </citation>
    <scope>NUCLEOTIDE SEQUENCE [LARGE SCALE GENOMIC DNA]</scope>
    <source>
        <strain evidence="4 5">HArcel1</strain>
    </source>
</reference>
<keyword evidence="5" id="KW-1185">Reference proteome</keyword>
<dbReference type="AlphaFoldDB" id="A0A2R4X314"/>